<keyword evidence="5" id="KW-1185">Reference proteome</keyword>
<dbReference type="PANTHER" id="PTHR22789:SF0">
    <property type="entry name" value="3-OXO-TETRONATE 4-PHOSPHATE DECARBOXYLASE-RELATED"/>
    <property type="match status" value="1"/>
</dbReference>
<keyword evidence="2" id="KW-0456">Lyase</keyword>
<evidence type="ECO:0000313" key="5">
    <source>
        <dbReference type="Proteomes" id="UP000598196"/>
    </source>
</evidence>
<dbReference type="GO" id="GO:0005829">
    <property type="term" value="C:cytosol"/>
    <property type="evidence" value="ECO:0007669"/>
    <property type="project" value="TreeGrafter"/>
</dbReference>
<dbReference type="GO" id="GO:0016832">
    <property type="term" value="F:aldehyde-lyase activity"/>
    <property type="evidence" value="ECO:0007669"/>
    <property type="project" value="TreeGrafter"/>
</dbReference>
<dbReference type="PANTHER" id="PTHR22789">
    <property type="entry name" value="FUCULOSE PHOSPHATE ALDOLASE"/>
    <property type="match status" value="1"/>
</dbReference>
<accession>A0A917YL67</accession>
<dbReference type="GO" id="GO:0019323">
    <property type="term" value="P:pentose catabolic process"/>
    <property type="evidence" value="ECO:0007669"/>
    <property type="project" value="TreeGrafter"/>
</dbReference>
<reference evidence="4 5" key="1">
    <citation type="journal article" date="2014" name="Int. J. Syst. Evol. Microbiol.">
        <title>Complete genome sequence of Corynebacterium casei LMG S-19264T (=DSM 44701T), isolated from a smear-ripened cheese.</title>
        <authorList>
            <consortium name="US DOE Joint Genome Institute (JGI-PGF)"/>
            <person name="Walter F."/>
            <person name="Albersmeier A."/>
            <person name="Kalinowski J."/>
            <person name="Ruckert C."/>
        </authorList>
    </citation>
    <scope>NUCLEOTIDE SEQUENCE [LARGE SCALE GENOMIC DNA]</scope>
    <source>
        <strain evidence="4 5">CGMCC 1.7029</strain>
    </source>
</reference>
<sequence length="213" mass="22573">MTHDAAEALVWAALDAEQRGLNSGTAGNFSLRHGAGLLITPTGIPPAEMRPDQIVSMALDGSWQGTWRPSSEWAIHARILAARPDVGAVVHAHPDHSVALSCLRQAIPAFHYMVAGFGGTEIPCSPYACFGSGELADTVVTTLGSRYHACLMANHGMVSVGPDMATAIARAAKLEMLARQYLLALRAGNPALLNADEMAEVAGRYREYGRQPG</sequence>
<organism evidence="4 5">
    <name type="scientific">Gemmobacter aquaticus</name>
    <dbReference type="NCBI Taxonomy" id="490185"/>
    <lineage>
        <taxon>Bacteria</taxon>
        <taxon>Pseudomonadati</taxon>
        <taxon>Pseudomonadota</taxon>
        <taxon>Alphaproteobacteria</taxon>
        <taxon>Rhodobacterales</taxon>
        <taxon>Paracoccaceae</taxon>
        <taxon>Gemmobacter</taxon>
    </lineage>
</organism>
<gene>
    <name evidence="4" type="ORF">GCM10010991_25540</name>
</gene>
<dbReference type="SUPFAM" id="SSF53639">
    <property type="entry name" value="AraD/HMP-PK domain-like"/>
    <property type="match status" value="1"/>
</dbReference>
<evidence type="ECO:0000256" key="1">
    <source>
        <dbReference type="ARBA" id="ARBA00022723"/>
    </source>
</evidence>
<dbReference type="Proteomes" id="UP000598196">
    <property type="component" value="Unassembled WGS sequence"/>
</dbReference>
<evidence type="ECO:0000313" key="4">
    <source>
        <dbReference type="EMBL" id="GGO34548.1"/>
    </source>
</evidence>
<evidence type="ECO:0000256" key="2">
    <source>
        <dbReference type="ARBA" id="ARBA00023239"/>
    </source>
</evidence>
<dbReference type="InterPro" id="IPR001303">
    <property type="entry name" value="Aldolase_II/adducin_N"/>
</dbReference>
<evidence type="ECO:0000259" key="3">
    <source>
        <dbReference type="SMART" id="SM01007"/>
    </source>
</evidence>
<dbReference type="Gene3D" id="3.40.225.10">
    <property type="entry name" value="Class II aldolase/adducin N-terminal domain"/>
    <property type="match status" value="1"/>
</dbReference>
<feature type="domain" description="Class II aldolase/adducin N-terminal" evidence="3">
    <location>
        <begin position="7"/>
        <end position="182"/>
    </location>
</feature>
<dbReference type="InterPro" id="IPR050197">
    <property type="entry name" value="Aldolase_class_II_sugar_metab"/>
</dbReference>
<keyword evidence="1" id="KW-0479">Metal-binding</keyword>
<dbReference type="InterPro" id="IPR036409">
    <property type="entry name" value="Aldolase_II/adducin_N_sf"/>
</dbReference>
<dbReference type="SMART" id="SM01007">
    <property type="entry name" value="Aldolase_II"/>
    <property type="match status" value="1"/>
</dbReference>
<protein>
    <submittedName>
        <fullName evidence="4">Fuculose phosphate aldolase</fullName>
    </submittedName>
</protein>
<proteinExistence type="predicted"/>
<dbReference type="GO" id="GO:0046872">
    <property type="term" value="F:metal ion binding"/>
    <property type="evidence" value="ECO:0007669"/>
    <property type="project" value="UniProtKB-KW"/>
</dbReference>
<dbReference type="EMBL" id="BMLP01000005">
    <property type="protein sequence ID" value="GGO34548.1"/>
    <property type="molecule type" value="Genomic_DNA"/>
</dbReference>
<dbReference type="Pfam" id="PF00596">
    <property type="entry name" value="Aldolase_II"/>
    <property type="match status" value="1"/>
</dbReference>
<dbReference type="RefSeq" id="WP_146287582.1">
    <property type="nucleotide sequence ID" value="NZ_BMLP01000005.1"/>
</dbReference>
<dbReference type="OrthoDB" id="5291399at2"/>
<name>A0A917YL67_9RHOB</name>
<dbReference type="AlphaFoldDB" id="A0A917YL67"/>
<comment type="caution">
    <text evidence="4">The sequence shown here is derived from an EMBL/GenBank/DDBJ whole genome shotgun (WGS) entry which is preliminary data.</text>
</comment>